<evidence type="ECO:0000256" key="1">
    <source>
        <dbReference type="SAM" id="SignalP"/>
    </source>
</evidence>
<feature type="signal peptide" evidence="1">
    <location>
        <begin position="1"/>
        <end position="27"/>
    </location>
</feature>
<dbReference type="RefSeq" id="WP_163567527.1">
    <property type="nucleotide sequence ID" value="NZ_BAAANY010000002.1"/>
</dbReference>
<keyword evidence="3" id="KW-1185">Reference proteome</keyword>
<sequence length="106" mass="10858">MRKILAACLLAGSAVALATAMASPAQASTSSVVRPADLACSDYNDAHGTAYAVKCSSLPPGYTQYAAVAYCSDGSVQVGDWVGLNTWSEAYCSGTSILDHGYVGTR</sequence>
<comment type="caution">
    <text evidence="2">The sequence shown here is derived from an EMBL/GenBank/DDBJ whole genome shotgun (WGS) entry which is preliminary data.</text>
</comment>
<keyword evidence="1" id="KW-0732">Signal</keyword>
<accession>A0ABN2FT44</accession>
<evidence type="ECO:0008006" key="4">
    <source>
        <dbReference type="Google" id="ProtNLM"/>
    </source>
</evidence>
<dbReference type="Proteomes" id="UP001500618">
    <property type="component" value="Unassembled WGS sequence"/>
</dbReference>
<reference evidence="2 3" key="1">
    <citation type="journal article" date="2019" name="Int. J. Syst. Evol. Microbiol.">
        <title>The Global Catalogue of Microorganisms (GCM) 10K type strain sequencing project: providing services to taxonomists for standard genome sequencing and annotation.</title>
        <authorList>
            <consortium name="The Broad Institute Genomics Platform"/>
            <consortium name="The Broad Institute Genome Sequencing Center for Infectious Disease"/>
            <person name="Wu L."/>
            <person name="Ma J."/>
        </authorList>
    </citation>
    <scope>NUCLEOTIDE SEQUENCE [LARGE SCALE GENOMIC DNA]</scope>
    <source>
        <strain evidence="2 3">JCM 14718</strain>
    </source>
</reference>
<dbReference type="EMBL" id="BAAANY010000002">
    <property type="protein sequence ID" value="GAA1658895.1"/>
    <property type="molecule type" value="Genomic_DNA"/>
</dbReference>
<feature type="chain" id="PRO_5046925001" description="Secreted protein" evidence="1">
    <location>
        <begin position="28"/>
        <end position="106"/>
    </location>
</feature>
<gene>
    <name evidence="2" type="ORF">GCM10009765_05260</name>
</gene>
<protein>
    <recommendedName>
        <fullName evidence="4">Secreted protein</fullName>
    </recommendedName>
</protein>
<proteinExistence type="predicted"/>
<evidence type="ECO:0000313" key="3">
    <source>
        <dbReference type="Proteomes" id="UP001500618"/>
    </source>
</evidence>
<evidence type="ECO:0000313" key="2">
    <source>
        <dbReference type="EMBL" id="GAA1658895.1"/>
    </source>
</evidence>
<organism evidence="2 3">
    <name type="scientific">Fodinicola feengrottensis</name>
    <dbReference type="NCBI Taxonomy" id="435914"/>
    <lineage>
        <taxon>Bacteria</taxon>
        <taxon>Bacillati</taxon>
        <taxon>Actinomycetota</taxon>
        <taxon>Actinomycetes</taxon>
        <taxon>Mycobacteriales</taxon>
        <taxon>Fodinicola</taxon>
    </lineage>
</organism>
<name>A0ABN2FT44_9ACTN</name>